<keyword evidence="3" id="KW-0378">Hydrolase</keyword>
<dbReference type="GO" id="GO:0009251">
    <property type="term" value="P:glucan catabolic process"/>
    <property type="evidence" value="ECO:0007669"/>
    <property type="project" value="TreeGrafter"/>
</dbReference>
<evidence type="ECO:0000313" key="3">
    <source>
        <dbReference type="EMBL" id="KAF9787293.1"/>
    </source>
</evidence>
<sequence>MHLLSLLLVAVLPVASMARMHVHRNPQTHRSRHHNHSRSTVYKLQDKFQGQTFFDGWDFFTQADPTHGNVIYESKENAQDLAYVQPDGTAVLKVDNVSTVAPGGNRRSVRITSKASYNGALVIADFWRFAHGPTVWPAFWAVGPNWPNGGEIDIVEFVNEYTTNQNTLHTGTNGVCTSNPNVGPLYKSANGTATQSFTGNLVSTQCLSSGSNNNGCAFTDGEGSAGHPFNVAAGGVFATLWDDTQISIWRFERNQIPQDIQNGNPNPDSWGTPVALWSNDSCNIAASFQDLSLVINISICGDWAGADFNNGNNGGTCADAVANSTNYDWAQINVNYISVYQAA</sequence>
<reference evidence="3" key="2">
    <citation type="submission" date="2020-11" db="EMBL/GenBank/DDBJ databases">
        <authorList>
            <consortium name="DOE Joint Genome Institute"/>
            <person name="Kuo A."/>
            <person name="Miyauchi S."/>
            <person name="Kiss E."/>
            <person name="Drula E."/>
            <person name="Kohler A."/>
            <person name="Sanchez-Garcia M."/>
            <person name="Andreopoulos B."/>
            <person name="Barry K.W."/>
            <person name="Bonito G."/>
            <person name="Buee M."/>
            <person name="Carver A."/>
            <person name="Chen C."/>
            <person name="Cichocki N."/>
            <person name="Clum A."/>
            <person name="Culley D."/>
            <person name="Crous P.W."/>
            <person name="Fauchery L."/>
            <person name="Girlanda M."/>
            <person name="Hayes R."/>
            <person name="Keri Z."/>
            <person name="Labutti K."/>
            <person name="Lipzen A."/>
            <person name="Lombard V."/>
            <person name="Magnuson J."/>
            <person name="Maillard F."/>
            <person name="Morin E."/>
            <person name="Murat C."/>
            <person name="Nolan M."/>
            <person name="Ohm R."/>
            <person name="Pangilinan J."/>
            <person name="Pereira M."/>
            <person name="Perotto S."/>
            <person name="Peter M."/>
            <person name="Riley R."/>
            <person name="Sitrit Y."/>
            <person name="Stielow B."/>
            <person name="Szollosi G."/>
            <person name="Zifcakova L."/>
            <person name="Stursova M."/>
            <person name="Spatafora J.W."/>
            <person name="Tedersoo L."/>
            <person name="Vaario L.-M."/>
            <person name="Yamada A."/>
            <person name="Yan M."/>
            <person name="Wang P."/>
            <person name="Xu J."/>
            <person name="Bruns T."/>
            <person name="Baldrian P."/>
            <person name="Vilgalys R."/>
            <person name="Henrissat B."/>
            <person name="Grigoriev I.V."/>
            <person name="Hibbett D."/>
            <person name="Nagy L.G."/>
            <person name="Martin F.M."/>
        </authorList>
    </citation>
    <scope>NUCLEOTIDE SEQUENCE</scope>
    <source>
        <strain evidence="3">UH-Tt-Lm1</strain>
    </source>
</reference>
<gene>
    <name evidence="3" type="ORF">BJ322DRAFT_714970</name>
</gene>
<dbReference type="InterPro" id="IPR000757">
    <property type="entry name" value="Beta-glucanase-like"/>
</dbReference>
<evidence type="ECO:0000256" key="1">
    <source>
        <dbReference type="SAM" id="SignalP"/>
    </source>
</evidence>
<dbReference type="OrthoDB" id="192832at2759"/>
<proteinExistence type="predicted"/>
<protein>
    <submittedName>
        <fullName evidence="3">Glycoside hydrolase family 16 protein</fullName>
    </submittedName>
</protein>
<keyword evidence="1" id="KW-0732">Signal</keyword>
<feature type="signal peptide" evidence="1">
    <location>
        <begin position="1"/>
        <end position="18"/>
    </location>
</feature>
<feature type="chain" id="PRO_5040267527" evidence="1">
    <location>
        <begin position="19"/>
        <end position="343"/>
    </location>
</feature>
<evidence type="ECO:0000259" key="2">
    <source>
        <dbReference type="PROSITE" id="PS51762"/>
    </source>
</evidence>
<dbReference type="InterPro" id="IPR050546">
    <property type="entry name" value="Glycosyl_Hydrlase_16"/>
</dbReference>
<dbReference type="Gene3D" id="2.60.120.200">
    <property type="match status" value="1"/>
</dbReference>
<dbReference type="SUPFAM" id="SSF49899">
    <property type="entry name" value="Concanavalin A-like lectins/glucanases"/>
    <property type="match status" value="1"/>
</dbReference>
<dbReference type="InterPro" id="IPR013320">
    <property type="entry name" value="ConA-like_dom_sf"/>
</dbReference>
<dbReference type="PROSITE" id="PS51762">
    <property type="entry name" value="GH16_2"/>
    <property type="match status" value="1"/>
</dbReference>
<dbReference type="Pfam" id="PF26113">
    <property type="entry name" value="GH16_XgeA"/>
    <property type="match status" value="1"/>
</dbReference>
<dbReference type="GO" id="GO:0004553">
    <property type="term" value="F:hydrolase activity, hydrolyzing O-glycosyl compounds"/>
    <property type="evidence" value="ECO:0007669"/>
    <property type="project" value="InterPro"/>
</dbReference>
<accession>A0A9P6HI84</accession>
<dbReference type="Proteomes" id="UP000736335">
    <property type="component" value="Unassembled WGS sequence"/>
</dbReference>
<keyword evidence="4" id="KW-1185">Reference proteome</keyword>
<dbReference type="CDD" id="cd02181">
    <property type="entry name" value="GH16_fungal_Lam16A_glucanase"/>
    <property type="match status" value="1"/>
</dbReference>
<comment type="caution">
    <text evidence="3">The sequence shown here is derived from an EMBL/GenBank/DDBJ whole genome shotgun (WGS) entry which is preliminary data.</text>
</comment>
<dbReference type="PANTHER" id="PTHR10963">
    <property type="entry name" value="GLYCOSYL HYDROLASE-RELATED"/>
    <property type="match status" value="1"/>
</dbReference>
<dbReference type="EMBL" id="WIUZ02000005">
    <property type="protein sequence ID" value="KAF9787293.1"/>
    <property type="molecule type" value="Genomic_DNA"/>
</dbReference>
<evidence type="ECO:0000313" key="4">
    <source>
        <dbReference type="Proteomes" id="UP000736335"/>
    </source>
</evidence>
<dbReference type="AlphaFoldDB" id="A0A9P6HI84"/>
<name>A0A9P6HI84_9AGAM</name>
<dbReference type="PANTHER" id="PTHR10963:SF24">
    <property type="entry name" value="GLYCOSIDASE C21B10.07-RELATED"/>
    <property type="match status" value="1"/>
</dbReference>
<reference evidence="3" key="1">
    <citation type="journal article" date="2020" name="Nat. Commun.">
        <title>Large-scale genome sequencing of mycorrhizal fungi provides insights into the early evolution of symbiotic traits.</title>
        <authorList>
            <person name="Miyauchi S."/>
            <person name="Kiss E."/>
            <person name="Kuo A."/>
            <person name="Drula E."/>
            <person name="Kohler A."/>
            <person name="Sanchez-Garcia M."/>
            <person name="Morin E."/>
            <person name="Andreopoulos B."/>
            <person name="Barry K.W."/>
            <person name="Bonito G."/>
            <person name="Buee M."/>
            <person name="Carver A."/>
            <person name="Chen C."/>
            <person name="Cichocki N."/>
            <person name="Clum A."/>
            <person name="Culley D."/>
            <person name="Crous P.W."/>
            <person name="Fauchery L."/>
            <person name="Girlanda M."/>
            <person name="Hayes R.D."/>
            <person name="Keri Z."/>
            <person name="LaButti K."/>
            <person name="Lipzen A."/>
            <person name="Lombard V."/>
            <person name="Magnuson J."/>
            <person name="Maillard F."/>
            <person name="Murat C."/>
            <person name="Nolan M."/>
            <person name="Ohm R.A."/>
            <person name="Pangilinan J."/>
            <person name="Pereira M.F."/>
            <person name="Perotto S."/>
            <person name="Peter M."/>
            <person name="Pfister S."/>
            <person name="Riley R."/>
            <person name="Sitrit Y."/>
            <person name="Stielow J.B."/>
            <person name="Szollosi G."/>
            <person name="Zifcakova L."/>
            <person name="Stursova M."/>
            <person name="Spatafora J.W."/>
            <person name="Tedersoo L."/>
            <person name="Vaario L.M."/>
            <person name="Yamada A."/>
            <person name="Yan M."/>
            <person name="Wang P."/>
            <person name="Xu J."/>
            <person name="Bruns T."/>
            <person name="Baldrian P."/>
            <person name="Vilgalys R."/>
            <person name="Dunand C."/>
            <person name="Henrissat B."/>
            <person name="Grigoriev I.V."/>
            <person name="Hibbett D."/>
            <person name="Nagy L.G."/>
            <person name="Martin F.M."/>
        </authorList>
    </citation>
    <scope>NUCLEOTIDE SEQUENCE</scope>
    <source>
        <strain evidence="3">UH-Tt-Lm1</strain>
    </source>
</reference>
<feature type="domain" description="GH16" evidence="2">
    <location>
        <begin position="35"/>
        <end position="343"/>
    </location>
</feature>
<organism evidence="3 4">
    <name type="scientific">Thelephora terrestris</name>
    <dbReference type="NCBI Taxonomy" id="56493"/>
    <lineage>
        <taxon>Eukaryota</taxon>
        <taxon>Fungi</taxon>
        <taxon>Dikarya</taxon>
        <taxon>Basidiomycota</taxon>
        <taxon>Agaricomycotina</taxon>
        <taxon>Agaricomycetes</taxon>
        <taxon>Thelephorales</taxon>
        <taxon>Thelephoraceae</taxon>
        <taxon>Thelephora</taxon>
    </lineage>
</organism>